<name>A0A8J5N924_HOMAM</name>
<dbReference type="Pfam" id="PF03184">
    <property type="entry name" value="DDE_1"/>
    <property type="match status" value="1"/>
</dbReference>
<dbReference type="EMBL" id="JAHLQT010006108">
    <property type="protein sequence ID" value="KAG7175332.1"/>
    <property type="molecule type" value="Genomic_DNA"/>
</dbReference>
<dbReference type="GO" id="GO:0003676">
    <property type="term" value="F:nucleic acid binding"/>
    <property type="evidence" value="ECO:0007669"/>
    <property type="project" value="InterPro"/>
</dbReference>
<gene>
    <name evidence="2" type="primary">TIGD1-L108</name>
    <name evidence="2" type="ORF">Hamer_G001392</name>
</gene>
<evidence type="ECO:0000313" key="3">
    <source>
        <dbReference type="Proteomes" id="UP000747542"/>
    </source>
</evidence>
<dbReference type="InterPro" id="IPR004875">
    <property type="entry name" value="DDE_SF_endonuclease_dom"/>
</dbReference>
<reference evidence="2" key="1">
    <citation type="journal article" date="2021" name="Sci. Adv.">
        <title>The American lobster genome reveals insights on longevity, neural, and immune adaptations.</title>
        <authorList>
            <person name="Polinski J.M."/>
            <person name="Zimin A.V."/>
            <person name="Clark K.F."/>
            <person name="Kohn A.B."/>
            <person name="Sadowski N."/>
            <person name="Timp W."/>
            <person name="Ptitsyn A."/>
            <person name="Khanna P."/>
            <person name="Romanova D.Y."/>
            <person name="Williams P."/>
            <person name="Greenwood S.J."/>
            <person name="Moroz L.L."/>
            <person name="Walt D.R."/>
            <person name="Bodnar A.G."/>
        </authorList>
    </citation>
    <scope>NUCLEOTIDE SEQUENCE</scope>
    <source>
        <strain evidence="2">GMGI-L3</strain>
    </source>
</reference>
<comment type="caution">
    <text evidence="2">The sequence shown here is derived from an EMBL/GenBank/DDBJ whole genome shotgun (WGS) entry which is preliminary data.</text>
</comment>
<protein>
    <submittedName>
        <fullName evidence="2">Tigger transposable element-derived protein 1-like 108</fullName>
    </submittedName>
</protein>
<keyword evidence="3" id="KW-1185">Reference proteome</keyword>
<dbReference type="AlphaFoldDB" id="A0A8J5N924"/>
<evidence type="ECO:0000313" key="2">
    <source>
        <dbReference type="EMBL" id="KAG7175332.1"/>
    </source>
</evidence>
<dbReference type="Proteomes" id="UP000747542">
    <property type="component" value="Unassembled WGS sequence"/>
</dbReference>
<feature type="domain" description="DDE-1" evidence="1">
    <location>
        <begin position="1"/>
        <end position="66"/>
    </location>
</feature>
<proteinExistence type="predicted"/>
<sequence length="81" mass="9492">MDQGVISTFKALYTQHIMEQLIEGTDGEGKPTIREFWKKHYNIRKAIKNISDSWEATTQQNMNGVWRKLWPECVHNLVGFP</sequence>
<accession>A0A8J5N924</accession>
<organism evidence="2 3">
    <name type="scientific">Homarus americanus</name>
    <name type="common">American lobster</name>
    <dbReference type="NCBI Taxonomy" id="6706"/>
    <lineage>
        <taxon>Eukaryota</taxon>
        <taxon>Metazoa</taxon>
        <taxon>Ecdysozoa</taxon>
        <taxon>Arthropoda</taxon>
        <taxon>Crustacea</taxon>
        <taxon>Multicrustacea</taxon>
        <taxon>Malacostraca</taxon>
        <taxon>Eumalacostraca</taxon>
        <taxon>Eucarida</taxon>
        <taxon>Decapoda</taxon>
        <taxon>Pleocyemata</taxon>
        <taxon>Astacidea</taxon>
        <taxon>Nephropoidea</taxon>
        <taxon>Nephropidae</taxon>
        <taxon>Homarus</taxon>
    </lineage>
</organism>
<evidence type="ECO:0000259" key="1">
    <source>
        <dbReference type="Pfam" id="PF03184"/>
    </source>
</evidence>